<feature type="transmembrane region" description="Helical" evidence="1">
    <location>
        <begin position="82"/>
        <end position="102"/>
    </location>
</feature>
<protein>
    <submittedName>
        <fullName evidence="2">Uncharacterized protein</fullName>
    </submittedName>
</protein>
<keyword evidence="1" id="KW-0472">Membrane</keyword>
<keyword evidence="1" id="KW-1133">Transmembrane helix</keyword>
<accession>A0A562I6P5</accession>
<dbReference type="Proteomes" id="UP000319825">
    <property type="component" value="Unassembled WGS sequence"/>
</dbReference>
<reference evidence="2 3" key="1">
    <citation type="submission" date="2019-07" db="EMBL/GenBank/DDBJ databases">
        <title>R&amp;d 2014.</title>
        <authorList>
            <person name="Klenk H.-P."/>
        </authorList>
    </citation>
    <scope>NUCLEOTIDE SEQUENCE [LARGE SCALE GENOMIC DNA]</scope>
    <source>
        <strain evidence="2 3">DSM 43868</strain>
    </source>
</reference>
<dbReference type="RefSeq" id="WP_145773722.1">
    <property type="nucleotide sequence ID" value="NZ_BAAATQ010000057.1"/>
</dbReference>
<sequence>MFHDLRWVLVYHDSWFSFAAELVAAVVVRGLLCTGCVALAWPGDVPRPPLRRLVGRSLLFAVFVAVVLLPWAAVAVAASRFALAWFLFLELVPVLILAPMLARGGVVADWWRGLPALRLVG</sequence>
<keyword evidence="1" id="KW-0812">Transmembrane</keyword>
<keyword evidence="3" id="KW-1185">Reference proteome</keyword>
<comment type="caution">
    <text evidence="2">The sequence shown here is derived from an EMBL/GenBank/DDBJ whole genome shotgun (WGS) entry which is preliminary data.</text>
</comment>
<proteinExistence type="predicted"/>
<feature type="transmembrane region" description="Helical" evidence="1">
    <location>
        <begin position="15"/>
        <end position="41"/>
    </location>
</feature>
<dbReference type="OrthoDB" id="3365390at2"/>
<dbReference type="EMBL" id="VLKE01000001">
    <property type="protein sequence ID" value="TWH66681.1"/>
    <property type="molecule type" value="Genomic_DNA"/>
</dbReference>
<evidence type="ECO:0000256" key="1">
    <source>
        <dbReference type="SAM" id="Phobius"/>
    </source>
</evidence>
<evidence type="ECO:0000313" key="3">
    <source>
        <dbReference type="Proteomes" id="UP000319825"/>
    </source>
</evidence>
<evidence type="ECO:0000313" key="2">
    <source>
        <dbReference type="EMBL" id="TWH66681.1"/>
    </source>
</evidence>
<organism evidence="2 3">
    <name type="scientific">Micromonospora olivasterospora</name>
    <dbReference type="NCBI Taxonomy" id="1880"/>
    <lineage>
        <taxon>Bacteria</taxon>
        <taxon>Bacillati</taxon>
        <taxon>Actinomycetota</taxon>
        <taxon>Actinomycetes</taxon>
        <taxon>Micromonosporales</taxon>
        <taxon>Micromonosporaceae</taxon>
        <taxon>Micromonospora</taxon>
    </lineage>
</organism>
<gene>
    <name evidence="2" type="ORF">JD77_01639</name>
</gene>
<dbReference type="AlphaFoldDB" id="A0A562I6P5"/>
<name>A0A562I6P5_MICOL</name>
<feature type="transmembrane region" description="Helical" evidence="1">
    <location>
        <begin position="53"/>
        <end position="76"/>
    </location>
</feature>